<dbReference type="GO" id="GO:0003824">
    <property type="term" value="F:catalytic activity"/>
    <property type="evidence" value="ECO:0007669"/>
    <property type="project" value="InterPro"/>
</dbReference>
<organism evidence="2 3">
    <name type="scientific">Strongylocentrotus purpuratus</name>
    <name type="common">Purple sea urchin</name>
    <dbReference type="NCBI Taxonomy" id="7668"/>
    <lineage>
        <taxon>Eukaryota</taxon>
        <taxon>Metazoa</taxon>
        <taxon>Echinodermata</taxon>
        <taxon>Eleutherozoa</taxon>
        <taxon>Echinozoa</taxon>
        <taxon>Echinoidea</taxon>
        <taxon>Euechinoidea</taxon>
        <taxon>Echinacea</taxon>
        <taxon>Camarodonta</taxon>
        <taxon>Echinidea</taxon>
        <taxon>Strongylocentrotidae</taxon>
        <taxon>Strongylocentrotus</taxon>
    </lineage>
</organism>
<dbReference type="GeneID" id="115923269"/>
<dbReference type="InterPro" id="IPR005135">
    <property type="entry name" value="Endo/exonuclease/phosphatase"/>
</dbReference>
<evidence type="ECO:0000259" key="1">
    <source>
        <dbReference type="Pfam" id="PF03372"/>
    </source>
</evidence>
<proteinExistence type="predicted"/>
<dbReference type="PANTHER" id="PTHR46670:SF3">
    <property type="entry name" value="ENDONUCLEASE_EXONUCLEASE_PHOSPHATASE DOMAIN-CONTAINING PROTEIN"/>
    <property type="match status" value="1"/>
</dbReference>
<reference evidence="3" key="1">
    <citation type="submission" date="2015-02" db="EMBL/GenBank/DDBJ databases">
        <title>Genome sequencing for Strongylocentrotus purpuratus.</title>
        <authorList>
            <person name="Murali S."/>
            <person name="Liu Y."/>
            <person name="Vee V."/>
            <person name="English A."/>
            <person name="Wang M."/>
            <person name="Skinner E."/>
            <person name="Han Y."/>
            <person name="Muzny D.M."/>
            <person name="Worley K.C."/>
            <person name="Gibbs R.A."/>
        </authorList>
    </citation>
    <scope>NUCLEOTIDE SEQUENCE</scope>
</reference>
<dbReference type="Proteomes" id="UP000007110">
    <property type="component" value="Unassembled WGS sequence"/>
</dbReference>
<dbReference type="AlphaFoldDB" id="A0A7M7SXY9"/>
<sequence>MVPHSNSFTNFAIWNARSVKARGKSTAICDFVISKQLHFFAVTETWLTNSDRDNRALADIRTTLPNFEFHHSPRLSGKGGGVGVLLHKGFKVSVNREFTFKSFEHIDLMLRSSGSTDLRLVVIYRPPSSARKRETLSTFFNELSTLVEVLCINHQRLLIVGDFNVHVDDPNNVDAQRFLSLLDVANLHNHIKSPTHSSGHTLDLVISRDSDDLVLTSSTDSSLPSDHRSAICGLSFARPLPVKRTVVLRKCKDIDQQDFQKDIQKSQLFTDSLDECGDLADLYNEEMQRLLDQHAPLEEKEFILRPQAPWYSDALRRSKQERRRAERAVYKSGLQIHKDIYKEKCKSYLFLLRQTKEDYFLKKIDYRDQRGLYRMVRTLSSPHASSQILPCHDSPGQLAESFCSFFDEKVKRIRQELDASISEDLSVPVKDRCSSYLTEFHTVSEDELVNIVKGTSNSYCDLDPIPTSLLKKVISQ</sequence>
<dbReference type="Gene3D" id="3.60.10.10">
    <property type="entry name" value="Endonuclease/exonuclease/phosphatase"/>
    <property type="match status" value="1"/>
</dbReference>
<keyword evidence="3" id="KW-1185">Reference proteome</keyword>
<evidence type="ECO:0000313" key="3">
    <source>
        <dbReference type="Proteomes" id="UP000007110"/>
    </source>
</evidence>
<dbReference type="EnsemblMetazoa" id="XM_030983685">
    <property type="protein sequence ID" value="XP_030839545"/>
    <property type="gene ID" value="LOC115923269"/>
</dbReference>
<dbReference type="OMA" id="CKANIKT"/>
<reference evidence="2" key="2">
    <citation type="submission" date="2021-01" db="UniProtKB">
        <authorList>
            <consortium name="EnsemblMetazoa"/>
        </authorList>
    </citation>
    <scope>IDENTIFICATION</scope>
</reference>
<dbReference type="Pfam" id="PF03372">
    <property type="entry name" value="Exo_endo_phos"/>
    <property type="match status" value="1"/>
</dbReference>
<dbReference type="PANTHER" id="PTHR46670">
    <property type="entry name" value="ENDO/EXONUCLEASE/PHOSPHATASE DOMAIN-CONTAINING PROTEIN"/>
    <property type="match status" value="1"/>
</dbReference>
<dbReference type="OrthoDB" id="419189at2759"/>
<dbReference type="KEGG" id="spu:115923269"/>
<dbReference type="InterPro" id="IPR036691">
    <property type="entry name" value="Endo/exonu/phosph_ase_sf"/>
</dbReference>
<dbReference type="RefSeq" id="XP_030839545.1">
    <property type="nucleotide sequence ID" value="XM_030983685.1"/>
</dbReference>
<dbReference type="InParanoid" id="A0A7M7SXY9"/>
<protein>
    <recommendedName>
        <fullName evidence="1">Endonuclease/exonuclease/phosphatase domain-containing protein</fullName>
    </recommendedName>
</protein>
<evidence type="ECO:0000313" key="2">
    <source>
        <dbReference type="EnsemblMetazoa" id="XP_030839545"/>
    </source>
</evidence>
<feature type="domain" description="Endonuclease/exonuclease/phosphatase" evidence="1">
    <location>
        <begin position="14"/>
        <end position="227"/>
    </location>
</feature>
<dbReference type="SUPFAM" id="SSF56219">
    <property type="entry name" value="DNase I-like"/>
    <property type="match status" value="1"/>
</dbReference>
<name>A0A7M7SXY9_STRPU</name>
<accession>A0A7M7SXY9</accession>